<dbReference type="InterPro" id="IPR027417">
    <property type="entry name" value="P-loop_NTPase"/>
</dbReference>
<dbReference type="SMART" id="SM00421">
    <property type="entry name" value="HTH_LUXR"/>
    <property type="match status" value="1"/>
</dbReference>
<keyword evidence="5" id="KW-1185">Reference proteome</keyword>
<dbReference type="EMBL" id="JAVHUY010000010">
    <property type="protein sequence ID" value="MDQ7905387.1"/>
    <property type="molecule type" value="Genomic_DNA"/>
</dbReference>
<dbReference type="Pfam" id="PF00196">
    <property type="entry name" value="GerE"/>
    <property type="match status" value="1"/>
</dbReference>
<evidence type="ECO:0000256" key="2">
    <source>
        <dbReference type="ARBA" id="ARBA00022840"/>
    </source>
</evidence>
<dbReference type="Proteomes" id="UP001230908">
    <property type="component" value="Unassembled WGS sequence"/>
</dbReference>
<dbReference type="InterPro" id="IPR041664">
    <property type="entry name" value="AAA_16"/>
</dbReference>
<keyword evidence="2" id="KW-0067">ATP-binding</keyword>
<dbReference type="PRINTS" id="PR00038">
    <property type="entry name" value="HTHLUXR"/>
</dbReference>
<dbReference type="SUPFAM" id="SSF46894">
    <property type="entry name" value="C-terminal effector domain of the bipartite response regulators"/>
    <property type="match status" value="1"/>
</dbReference>
<dbReference type="InterPro" id="IPR036388">
    <property type="entry name" value="WH-like_DNA-bd_sf"/>
</dbReference>
<evidence type="ECO:0000256" key="1">
    <source>
        <dbReference type="ARBA" id="ARBA00022741"/>
    </source>
</evidence>
<gene>
    <name evidence="4" type="ORF">RB614_12715</name>
</gene>
<organism evidence="4 5">
    <name type="scientific">Phytohabitans maris</name>
    <dbReference type="NCBI Taxonomy" id="3071409"/>
    <lineage>
        <taxon>Bacteria</taxon>
        <taxon>Bacillati</taxon>
        <taxon>Actinomycetota</taxon>
        <taxon>Actinomycetes</taxon>
        <taxon>Micromonosporales</taxon>
        <taxon>Micromonosporaceae</taxon>
    </lineage>
</organism>
<dbReference type="Gene3D" id="1.10.10.10">
    <property type="entry name" value="Winged helix-like DNA-binding domain superfamily/Winged helix DNA-binding domain"/>
    <property type="match status" value="1"/>
</dbReference>
<sequence length="893" mass="92712">MVVRGTQAGAALLGRDDEIEAIATVLGGGALLLTGAAGSGRSALLEAAAERATASGVRVLRGAGSDFEADLPYAGLNQLLWPLRAGVDGLGSAHRDALRSAMGLDTGPADDRLVVATATLTLLTRAAPVLLLVDDLHRVDPASATVVGFLARRLDGSGAALLAATDAAGDLPGIGALAIGPLAESAASALLTARFPDLAGPVLRRLLAAAQGSPLALHELPAALTAAQRTGSRDLPDPLPLGPRLTALYGTRLDPLPAPTRRLLLLVALDGPAGPAVAADLADLERTDLVAIDAGRVRFRDPLARSAVVALARPGERRAAHRVLAESADHPERRAWHLARATLGPDERVAGLLMRAAHTHRRRGDAAGAFAAMVRAADLSPRGADRSRRLAEAASVRADVDLRGVSRLLGDARHADPGRRGSVPAAVASAHLVLNDEGDVDTAHRLLVGALDDRDPAHIDALQALLTVCALGGRDELWAPFRAAVGRLRPGPPTLLALGASLVADPARATPGDLALLDDLIGRLHDEIDPARVVAVGWAALFTDRMPACREAHRRVVRDGRRGGAVIAVVRALVNLCLDSVRTGRWDEATRLAAEGQALCAAHGYQTLRWPLRFGAALVAAGQGDQATTQDLAGRMLRWAAAHGAHSMSRAAHHALAVAALGRGDAEEAYRHAIEVSPPGTLAANAPLALWSAADLVEAATRTGREAEAAAHAAALERVAALSPRLGLVAAAATATVDPSGERFVAAVRVPGAERWPFDLARVRLSYGEWLRRHHATSAAREQLAAARQVFEQLGAAPWTARAEAELRAAGATPAAGTAVLTPQEREIALLAATGLTNKEIGQRLHLSHRTVGAHLYRVFPKLGIGSRAALRDALSLEGMTTGADGPAPFAHQ</sequence>
<evidence type="ECO:0000313" key="4">
    <source>
        <dbReference type="EMBL" id="MDQ7905387.1"/>
    </source>
</evidence>
<feature type="domain" description="HTH luxR-type" evidence="3">
    <location>
        <begin position="814"/>
        <end position="879"/>
    </location>
</feature>
<evidence type="ECO:0000313" key="5">
    <source>
        <dbReference type="Proteomes" id="UP001230908"/>
    </source>
</evidence>
<dbReference type="RefSeq" id="WP_308712659.1">
    <property type="nucleotide sequence ID" value="NZ_JAVHUY010000010.1"/>
</dbReference>
<dbReference type="PROSITE" id="PS50043">
    <property type="entry name" value="HTH_LUXR_2"/>
    <property type="match status" value="1"/>
</dbReference>
<dbReference type="InterPro" id="IPR016032">
    <property type="entry name" value="Sig_transdc_resp-reg_C-effctor"/>
</dbReference>
<protein>
    <submittedName>
        <fullName evidence="4">AAA family ATPase</fullName>
    </submittedName>
</protein>
<name>A0ABU0ZGC0_9ACTN</name>
<dbReference type="PANTHER" id="PTHR16305">
    <property type="entry name" value="TESTICULAR SOLUBLE ADENYLYL CYCLASE"/>
    <property type="match status" value="1"/>
</dbReference>
<dbReference type="InterPro" id="IPR000792">
    <property type="entry name" value="Tscrpt_reg_LuxR_C"/>
</dbReference>
<accession>A0ABU0ZGC0</accession>
<dbReference type="SUPFAM" id="SSF52540">
    <property type="entry name" value="P-loop containing nucleoside triphosphate hydrolases"/>
    <property type="match status" value="1"/>
</dbReference>
<evidence type="ECO:0000259" key="3">
    <source>
        <dbReference type="PROSITE" id="PS50043"/>
    </source>
</evidence>
<proteinExistence type="predicted"/>
<dbReference type="Pfam" id="PF13191">
    <property type="entry name" value="AAA_16"/>
    <property type="match status" value="1"/>
</dbReference>
<dbReference type="PROSITE" id="PS00622">
    <property type="entry name" value="HTH_LUXR_1"/>
    <property type="match status" value="1"/>
</dbReference>
<keyword evidence="1" id="KW-0547">Nucleotide-binding</keyword>
<dbReference type="PANTHER" id="PTHR16305:SF35">
    <property type="entry name" value="TRANSCRIPTIONAL ACTIVATOR DOMAIN"/>
    <property type="match status" value="1"/>
</dbReference>
<dbReference type="CDD" id="cd06170">
    <property type="entry name" value="LuxR_C_like"/>
    <property type="match status" value="1"/>
</dbReference>
<comment type="caution">
    <text evidence="4">The sequence shown here is derived from an EMBL/GenBank/DDBJ whole genome shotgun (WGS) entry which is preliminary data.</text>
</comment>
<reference evidence="4 5" key="1">
    <citation type="submission" date="2023-08" db="EMBL/GenBank/DDBJ databases">
        <title>Phytohabitans sansha sp. nov., isolated from marine sediment.</title>
        <authorList>
            <person name="Zhao Y."/>
            <person name="Yi K."/>
        </authorList>
    </citation>
    <scope>NUCLEOTIDE SEQUENCE [LARGE SCALE GENOMIC DNA]</scope>
    <source>
        <strain evidence="4 5">ZYX-F-186</strain>
    </source>
</reference>